<accession>A0ABV8Y819</accession>
<keyword evidence="2" id="KW-1185">Reference proteome</keyword>
<gene>
    <name evidence="1" type="ORF">ACFO0P_15065</name>
</gene>
<dbReference type="Proteomes" id="UP001595939">
    <property type="component" value="Unassembled WGS sequence"/>
</dbReference>
<dbReference type="RefSeq" id="WP_380129817.1">
    <property type="nucleotide sequence ID" value="NZ_JBHSEG010000008.1"/>
</dbReference>
<comment type="caution">
    <text evidence="1">The sequence shown here is derived from an EMBL/GenBank/DDBJ whole genome shotgun (WGS) entry which is preliminary data.</text>
</comment>
<protein>
    <submittedName>
        <fullName evidence="1">Uncharacterized protein</fullName>
    </submittedName>
</protein>
<name>A0ABV8Y819_9DEIO</name>
<reference evidence="2" key="1">
    <citation type="journal article" date="2019" name="Int. J. Syst. Evol. Microbiol.">
        <title>The Global Catalogue of Microorganisms (GCM) 10K type strain sequencing project: providing services to taxonomists for standard genome sequencing and annotation.</title>
        <authorList>
            <consortium name="The Broad Institute Genomics Platform"/>
            <consortium name="The Broad Institute Genome Sequencing Center for Infectious Disease"/>
            <person name="Wu L."/>
            <person name="Ma J."/>
        </authorList>
    </citation>
    <scope>NUCLEOTIDE SEQUENCE [LARGE SCALE GENOMIC DNA]</scope>
    <source>
        <strain evidence="2">CCUG 39970</strain>
    </source>
</reference>
<sequence length="53" mass="5990">MTVLLSLLALFLPFTIVAGVFAIRQQRLNHRMDLMDDSRRDARYVGPNVGGPF</sequence>
<organism evidence="1 2">
    <name type="scientific">Deinococcus sonorensis</name>
    <dbReference type="NCBI Taxonomy" id="309891"/>
    <lineage>
        <taxon>Bacteria</taxon>
        <taxon>Thermotogati</taxon>
        <taxon>Deinococcota</taxon>
        <taxon>Deinococci</taxon>
        <taxon>Deinococcales</taxon>
        <taxon>Deinococcaceae</taxon>
        <taxon>Deinococcus</taxon>
    </lineage>
</organism>
<evidence type="ECO:0000313" key="1">
    <source>
        <dbReference type="EMBL" id="MFC4455099.1"/>
    </source>
</evidence>
<proteinExistence type="predicted"/>
<evidence type="ECO:0000313" key="2">
    <source>
        <dbReference type="Proteomes" id="UP001595939"/>
    </source>
</evidence>
<dbReference type="EMBL" id="JBHSEG010000008">
    <property type="protein sequence ID" value="MFC4455099.1"/>
    <property type="molecule type" value="Genomic_DNA"/>
</dbReference>